<dbReference type="InterPro" id="IPR000836">
    <property type="entry name" value="PRTase_dom"/>
</dbReference>
<comment type="caution">
    <text evidence="2">The sequence shown here is derived from an EMBL/GenBank/DDBJ whole genome shotgun (WGS) entry which is preliminary data.</text>
</comment>
<gene>
    <name evidence="2" type="ORF">SR41_14380</name>
</gene>
<evidence type="ECO:0000256" key="1">
    <source>
        <dbReference type="ARBA" id="ARBA00008007"/>
    </source>
</evidence>
<dbReference type="PANTHER" id="PTHR47505">
    <property type="entry name" value="DNA UTILIZATION PROTEIN YHGH"/>
    <property type="match status" value="1"/>
</dbReference>
<dbReference type="SUPFAM" id="SSF53271">
    <property type="entry name" value="PRTase-like"/>
    <property type="match status" value="1"/>
</dbReference>
<evidence type="ECO:0008006" key="4">
    <source>
        <dbReference type="Google" id="ProtNLM"/>
    </source>
</evidence>
<organism evidence="2 3">
    <name type="scientific">Sphingomonas melonis</name>
    <dbReference type="NCBI Taxonomy" id="152682"/>
    <lineage>
        <taxon>Bacteria</taxon>
        <taxon>Pseudomonadati</taxon>
        <taxon>Pseudomonadota</taxon>
        <taxon>Alphaproteobacteria</taxon>
        <taxon>Sphingomonadales</taxon>
        <taxon>Sphingomonadaceae</taxon>
        <taxon>Sphingomonas</taxon>
    </lineage>
</organism>
<dbReference type="PATRIC" id="fig|1549858.7.peg.2082"/>
<dbReference type="AlphaFoldDB" id="A0A0D1M6R2"/>
<evidence type="ECO:0000313" key="2">
    <source>
        <dbReference type="EMBL" id="KIU26487.1"/>
    </source>
</evidence>
<dbReference type="EMBL" id="JXTP01000075">
    <property type="protein sequence ID" value="KIU26487.1"/>
    <property type="molecule type" value="Genomic_DNA"/>
</dbReference>
<protein>
    <recommendedName>
        <fullName evidence="4">Amidophosphoribosyltransferase</fullName>
    </recommendedName>
</protein>
<dbReference type="InterPro" id="IPR051910">
    <property type="entry name" value="ComF/GntX_DNA_util-trans"/>
</dbReference>
<dbReference type="InterPro" id="IPR029057">
    <property type="entry name" value="PRTase-like"/>
</dbReference>
<dbReference type="PANTHER" id="PTHR47505:SF1">
    <property type="entry name" value="DNA UTILIZATION PROTEIN YHGH"/>
    <property type="match status" value="1"/>
</dbReference>
<comment type="similarity">
    <text evidence="1">Belongs to the ComF/GntX family.</text>
</comment>
<name>A0A0D1M6R2_9SPHN</name>
<proteinExistence type="inferred from homology"/>
<dbReference type="Gene3D" id="3.40.50.2020">
    <property type="match status" value="1"/>
</dbReference>
<dbReference type="Proteomes" id="UP000033203">
    <property type="component" value="Unassembled WGS sequence"/>
</dbReference>
<evidence type="ECO:0000313" key="3">
    <source>
        <dbReference type="Proteomes" id="UP000033203"/>
    </source>
</evidence>
<sequence>MKIIDGLWDQGFALDKHTLSSTYLGDDDNGHPQFDTKRTDIGEALFQLKYRGGWQYVPVLADALAKQIQATLPRFDVIVPMPASAVRPRQPVTELATEVSRILGIRMDGALLQKTATSQLKDLTNRSDKDAVLADAFSVRDAGLADGPVDVLLIDDLIHTGASLDAACAALRTSHRIGRIYVAVLTWR</sequence>
<dbReference type="CDD" id="cd06223">
    <property type="entry name" value="PRTases_typeI"/>
    <property type="match status" value="1"/>
</dbReference>
<reference evidence="2 3" key="1">
    <citation type="submission" date="2015-01" db="EMBL/GenBank/DDBJ databases">
        <title>Genome of Sphingomonas taxi strain 30a.</title>
        <authorList>
            <person name="Eevers N."/>
            <person name="Van Hamme J."/>
            <person name="Bottos E."/>
            <person name="Weyens N."/>
            <person name="Vangronsveld J."/>
        </authorList>
    </citation>
    <scope>NUCLEOTIDE SEQUENCE [LARGE SCALE GENOMIC DNA]</scope>
    <source>
        <strain evidence="2 3">30a</strain>
    </source>
</reference>
<accession>A0A0D1M6R2</accession>